<reference evidence="1" key="1">
    <citation type="submission" date="2021-02" db="EMBL/GenBank/DDBJ databases">
        <authorList>
            <person name="Dougan E. K."/>
            <person name="Rhodes N."/>
            <person name="Thang M."/>
            <person name="Chan C."/>
        </authorList>
    </citation>
    <scope>NUCLEOTIDE SEQUENCE</scope>
</reference>
<accession>A0A812JR22</accession>
<dbReference type="EMBL" id="CAJNDS010000496">
    <property type="protein sequence ID" value="CAE7212413.1"/>
    <property type="molecule type" value="Genomic_DNA"/>
</dbReference>
<evidence type="ECO:0000313" key="1">
    <source>
        <dbReference type="EMBL" id="CAE7212413.1"/>
    </source>
</evidence>
<proteinExistence type="predicted"/>
<evidence type="ECO:0000313" key="2">
    <source>
        <dbReference type="Proteomes" id="UP000604046"/>
    </source>
</evidence>
<dbReference type="Proteomes" id="UP000604046">
    <property type="component" value="Unassembled WGS sequence"/>
</dbReference>
<gene>
    <name evidence="1" type="ORF">SNAT2548_LOCUS7206</name>
</gene>
<dbReference type="AlphaFoldDB" id="A0A812JR22"/>
<comment type="caution">
    <text evidence="1">The sequence shown here is derived from an EMBL/GenBank/DDBJ whole genome shotgun (WGS) entry which is preliminary data.</text>
</comment>
<keyword evidence="2" id="KW-1185">Reference proteome</keyword>
<organism evidence="1 2">
    <name type="scientific">Symbiodinium natans</name>
    <dbReference type="NCBI Taxonomy" id="878477"/>
    <lineage>
        <taxon>Eukaryota</taxon>
        <taxon>Sar</taxon>
        <taxon>Alveolata</taxon>
        <taxon>Dinophyceae</taxon>
        <taxon>Suessiales</taxon>
        <taxon>Symbiodiniaceae</taxon>
        <taxon>Symbiodinium</taxon>
    </lineage>
</organism>
<protein>
    <submittedName>
        <fullName evidence="1">Uncharacterized protein</fullName>
    </submittedName>
</protein>
<sequence length="104" mass="11218">MSEDGLWRGSRPSRHWHMALSGFGGCKPQAALQASAWSLYITSSSLAMKSLISGTARRPEIVVGLAIICSDSSEATFSKCIFEKRLSAARAASSPRERECAPKD</sequence>
<name>A0A812JR22_9DINO</name>